<evidence type="ECO:0000259" key="4">
    <source>
        <dbReference type="Pfam" id="PF07687"/>
    </source>
</evidence>
<dbReference type="Pfam" id="PF01546">
    <property type="entry name" value="Peptidase_M20"/>
    <property type="match status" value="1"/>
</dbReference>
<keyword evidence="1" id="KW-0645">Protease</keyword>
<dbReference type="PANTHER" id="PTHR43270">
    <property type="entry name" value="BETA-ALA-HIS DIPEPTIDASE"/>
    <property type="match status" value="1"/>
</dbReference>
<evidence type="ECO:0000256" key="2">
    <source>
        <dbReference type="ARBA" id="ARBA00022723"/>
    </source>
</evidence>
<organism evidence="5 6">
    <name type="scientific">Rubrivirga litoralis</name>
    <dbReference type="NCBI Taxonomy" id="3075598"/>
    <lineage>
        <taxon>Bacteria</taxon>
        <taxon>Pseudomonadati</taxon>
        <taxon>Rhodothermota</taxon>
        <taxon>Rhodothermia</taxon>
        <taxon>Rhodothermales</taxon>
        <taxon>Rubricoccaceae</taxon>
        <taxon>Rubrivirga</taxon>
    </lineage>
</organism>
<dbReference type="InterPro" id="IPR011650">
    <property type="entry name" value="Peptidase_M20_dimer"/>
</dbReference>
<dbReference type="NCBIfam" id="NF006579">
    <property type="entry name" value="PRK09104.1"/>
    <property type="match status" value="1"/>
</dbReference>
<dbReference type="Pfam" id="PF07687">
    <property type="entry name" value="M20_dimer"/>
    <property type="match status" value="1"/>
</dbReference>
<dbReference type="GO" id="GO:0016805">
    <property type="term" value="F:dipeptidase activity"/>
    <property type="evidence" value="ECO:0007669"/>
    <property type="project" value="UniProtKB-KW"/>
</dbReference>
<dbReference type="InterPro" id="IPR051458">
    <property type="entry name" value="Cyt/Met_Dipeptidase"/>
</dbReference>
<comment type="caution">
    <text evidence="5">The sequence shown here is derived from an EMBL/GenBank/DDBJ whole genome shotgun (WGS) entry which is preliminary data.</text>
</comment>
<proteinExistence type="predicted"/>
<keyword evidence="6" id="KW-1185">Reference proteome</keyword>
<dbReference type="EMBL" id="JAVRHT010000008">
    <property type="protein sequence ID" value="MDT0631085.1"/>
    <property type="molecule type" value="Genomic_DNA"/>
</dbReference>
<evidence type="ECO:0000313" key="6">
    <source>
        <dbReference type="Proteomes" id="UP001267426"/>
    </source>
</evidence>
<accession>A0ABU3BPB5</accession>
<dbReference type="EC" id="3.4.13.-" evidence="5"/>
<feature type="domain" description="Peptidase M20 dimerisation" evidence="4">
    <location>
        <begin position="198"/>
        <end position="358"/>
    </location>
</feature>
<dbReference type="Gene3D" id="3.40.630.10">
    <property type="entry name" value="Zn peptidases"/>
    <property type="match status" value="1"/>
</dbReference>
<dbReference type="SUPFAM" id="SSF53187">
    <property type="entry name" value="Zn-dependent exopeptidases"/>
    <property type="match status" value="1"/>
</dbReference>
<sequence>MDSALQYARDHADRFVEELKAWLRIPSISTDPEHDAQTRRAADWLAQRLRDAGLKTVDVLETGSAESPGHPVVYAEHHVSDDAPTVLVYGHYDVQPPDPLELWDQDPFEPVEVDGDLVARGAADDKGQAFMHVKAVEAYLQSGDGLPVNLKMMVEGEEENGSVHLAPFIEANRDRLAADVVLVSDTALFAPGVPSIAYGLRGLAYVEVELEGPARDLHSGVYGGGVENPINALARMIADLHDDDHRVTVEGFYDDVRELTDEERAGFRELPFDEARWQEEAGVEATKTEAGYSVLEGTTARPTLDVNGIWGGYTGKGAKTVLPSKATAKISCRLVPDQTPDDITEKLRRHFETHAPETMRLTFRNLHGGHGAIVDTSAPAMQAAAEALEGVFGQRPHFTREGGSIPVVADFKRLLGLDTVLMGFGLDSDAIHSPNERFGLDRFHQGIEASVRFLDAYARQAEDR</sequence>
<dbReference type="Gene3D" id="3.30.70.360">
    <property type="match status" value="1"/>
</dbReference>
<keyword evidence="3 5" id="KW-0378">Hydrolase</keyword>
<dbReference type="RefSeq" id="WP_311662426.1">
    <property type="nucleotide sequence ID" value="NZ_JAVRHT010000008.1"/>
</dbReference>
<protein>
    <submittedName>
        <fullName evidence="5">Dipeptidase</fullName>
        <ecNumber evidence="5">3.4.13.-</ecNumber>
    </submittedName>
</protein>
<dbReference type="Proteomes" id="UP001267426">
    <property type="component" value="Unassembled WGS sequence"/>
</dbReference>
<gene>
    <name evidence="5" type="ORF">RM540_04920</name>
</gene>
<reference evidence="5 6" key="1">
    <citation type="submission" date="2023-09" db="EMBL/GenBank/DDBJ databases">
        <authorList>
            <person name="Rey-Velasco X."/>
        </authorList>
    </citation>
    <scope>NUCLEOTIDE SEQUENCE [LARGE SCALE GENOMIC DNA]</scope>
    <source>
        <strain evidence="5 6">F394</strain>
    </source>
</reference>
<name>A0ABU3BPB5_9BACT</name>
<evidence type="ECO:0000313" key="5">
    <source>
        <dbReference type="EMBL" id="MDT0631085.1"/>
    </source>
</evidence>
<dbReference type="NCBIfam" id="NF006053">
    <property type="entry name" value="PRK08201.1"/>
    <property type="match status" value="1"/>
</dbReference>
<evidence type="ECO:0000256" key="3">
    <source>
        <dbReference type="ARBA" id="ARBA00022801"/>
    </source>
</evidence>
<evidence type="ECO:0000256" key="1">
    <source>
        <dbReference type="ARBA" id="ARBA00022670"/>
    </source>
</evidence>
<dbReference type="PANTHER" id="PTHR43270:SF12">
    <property type="entry name" value="SUCCINYL-DIAMINOPIMELATE DESUCCINYLASE"/>
    <property type="match status" value="1"/>
</dbReference>
<dbReference type="NCBIfam" id="NF005914">
    <property type="entry name" value="PRK07907.1"/>
    <property type="match status" value="1"/>
</dbReference>
<keyword evidence="5" id="KW-0224">Dipeptidase</keyword>
<dbReference type="InterPro" id="IPR002933">
    <property type="entry name" value="Peptidase_M20"/>
</dbReference>
<keyword evidence="2" id="KW-0479">Metal-binding</keyword>